<dbReference type="Proteomes" id="UP000572817">
    <property type="component" value="Unassembled WGS sequence"/>
</dbReference>
<protein>
    <submittedName>
        <fullName evidence="2">Uncharacterized protein</fullName>
    </submittedName>
</protein>
<feature type="region of interest" description="Disordered" evidence="1">
    <location>
        <begin position="250"/>
        <end position="343"/>
    </location>
</feature>
<feature type="compositionally biased region" description="Acidic residues" evidence="1">
    <location>
        <begin position="116"/>
        <end position="132"/>
    </location>
</feature>
<feature type="region of interest" description="Disordered" evidence="1">
    <location>
        <begin position="215"/>
        <end position="234"/>
    </location>
</feature>
<dbReference type="EMBL" id="WWBZ02000051">
    <property type="protein sequence ID" value="KAF4303746.1"/>
    <property type="molecule type" value="Genomic_DNA"/>
</dbReference>
<feature type="compositionally biased region" description="Polar residues" evidence="1">
    <location>
        <begin position="328"/>
        <end position="338"/>
    </location>
</feature>
<feature type="compositionally biased region" description="Polar residues" evidence="1">
    <location>
        <begin position="255"/>
        <end position="266"/>
    </location>
</feature>
<name>A0A8H4N2M1_9PEZI</name>
<organism evidence="2 3">
    <name type="scientific">Botryosphaeria dothidea</name>
    <dbReference type="NCBI Taxonomy" id="55169"/>
    <lineage>
        <taxon>Eukaryota</taxon>
        <taxon>Fungi</taxon>
        <taxon>Dikarya</taxon>
        <taxon>Ascomycota</taxon>
        <taxon>Pezizomycotina</taxon>
        <taxon>Dothideomycetes</taxon>
        <taxon>Dothideomycetes incertae sedis</taxon>
        <taxon>Botryosphaeriales</taxon>
        <taxon>Botryosphaeriaceae</taxon>
        <taxon>Botryosphaeria</taxon>
    </lineage>
</organism>
<accession>A0A8H4N2M1</accession>
<feature type="region of interest" description="Disordered" evidence="1">
    <location>
        <begin position="102"/>
        <end position="136"/>
    </location>
</feature>
<dbReference type="AlphaFoldDB" id="A0A8H4N2M1"/>
<gene>
    <name evidence="2" type="ORF">GTA08_BOTSDO08497</name>
</gene>
<feature type="compositionally biased region" description="Basic and acidic residues" evidence="1">
    <location>
        <begin position="292"/>
        <end position="320"/>
    </location>
</feature>
<comment type="caution">
    <text evidence="2">The sequence shown here is derived from an EMBL/GenBank/DDBJ whole genome shotgun (WGS) entry which is preliminary data.</text>
</comment>
<evidence type="ECO:0000313" key="3">
    <source>
        <dbReference type="Proteomes" id="UP000572817"/>
    </source>
</evidence>
<sequence length="466" mass="51251">MNIINDVDPRLGPMYNWHIDDELFQAYFEQIFALLEQAADTRTPWPSAHYHALAIRRTHFPSLAPDPVAPPGIVHVTATPTGGGDREVGAIRVRMLPTVSMGPRAVVESEERSGEVEEEGEEEEASDPAVEEWTDRSIRELMTEEEREEGDRESVHAEDVWTDLGEGALRQAGYEEMAGGRRAERRAAAAATAAAPAQRDQVARGEQAGLVEGVQGEAGQETAAEGAAARGSGAELRGWRRVREGIRRRHRQLGNLHNTINPSTHIHTLMPPRTMSDQAPDPTAADGAQSQAHDEHAASHPHEEHHTTRPDEAQLEHEDANAVPPHPSTANSASQPAQPLQRPDAASINRYISPSDAPLSVPHYHAFLRLFINQDALGFLFRLRDHPSPGGARLESTMNVLYHSWLAGGPVPEPFDPVDAAEGVEMVRAYAPVVVLPRARVRVMGGCRWRERRRTRFFGASRAGEE</sequence>
<keyword evidence="3" id="KW-1185">Reference proteome</keyword>
<evidence type="ECO:0000313" key="2">
    <source>
        <dbReference type="EMBL" id="KAF4303746.1"/>
    </source>
</evidence>
<proteinExistence type="predicted"/>
<reference evidence="2" key="1">
    <citation type="submission" date="2020-04" db="EMBL/GenBank/DDBJ databases">
        <title>Genome Assembly and Annotation of Botryosphaeria dothidea sdau 11-99, a Latent Pathogen of Apple Fruit Ring Rot in China.</title>
        <authorList>
            <person name="Yu C."/>
            <person name="Diao Y."/>
            <person name="Lu Q."/>
            <person name="Zhao J."/>
            <person name="Cui S."/>
            <person name="Peng C."/>
            <person name="He B."/>
            <person name="Liu H."/>
        </authorList>
    </citation>
    <scope>NUCLEOTIDE SEQUENCE [LARGE SCALE GENOMIC DNA]</scope>
    <source>
        <strain evidence="2">Sdau11-99</strain>
    </source>
</reference>
<evidence type="ECO:0000256" key="1">
    <source>
        <dbReference type="SAM" id="MobiDB-lite"/>
    </source>
</evidence>